<organism evidence="2 3">
    <name type="scientific">Athelia psychrophila</name>
    <dbReference type="NCBI Taxonomy" id="1759441"/>
    <lineage>
        <taxon>Eukaryota</taxon>
        <taxon>Fungi</taxon>
        <taxon>Dikarya</taxon>
        <taxon>Basidiomycota</taxon>
        <taxon>Agaricomycotina</taxon>
        <taxon>Agaricomycetes</taxon>
        <taxon>Agaricomycetidae</taxon>
        <taxon>Atheliales</taxon>
        <taxon>Atheliaceae</taxon>
        <taxon>Athelia</taxon>
    </lineage>
</organism>
<accession>A0A167WI56</accession>
<sequence>MPLYDIQLALDGLEEPDAISSIGQPSSPQPSPSDEDYTDNAAPLLDAYGQNSDNEDLDSTYEPDQDERMRRQYDTRRRSNEDKASQTSSFHAAVDMGDLGRI</sequence>
<feature type="compositionally biased region" description="Acidic residues" evidence="1">
    <location>
        <begin position="53"/>
        <end position="65"/>
    </location>
</feature>
<feature type="region of interest" description="Disordered" evidence="1">
    <location>
        <begin position="15"/>
        <end position="102"/>
    </location>
</feature>
<gene>
    <name evidence="2" type="ORF">FIBSPDRAFT_966719</name>
</gene>
<name>A0A167WI56_9AGAM</name>
<evidence type="ECO:0000313" key="3">
    <source>
        <dbReference type="Proteomes" id="UP000076532"/>
    </source>
</evidence>
<protein>
    <submittedName>
        <fullName evidence="2">Uncharacterized protein</fullName>
    </submittedName>
</protein>
<reference evidence="2 3" key="1">
    <citation type="journal article" date="2016" name="Mol. Biol. Evol.">
        <title>Comparative Genomics of Early-Diverging Mushroom-Forming Fungi Provides Insights into the Origins of Lignocellulose Decay Capabilities.</title>
        <authorList>
            <person name="Nagy L.G."/>
            <person name="Riley R."/>
            <person name="Tritt A."/>
            <person name="Adam C."/>
            <person name="Daum C."/>
            <person name="Floudas D."/>
            <person name="Sun H."/>
            <person name="Yadav J.S."/>
            <person name="Pangilinan J."/>
            <person name="Larsson K.H."/>
            <person name="Matsuura K."/>
            <person name="Barry K."/>
            <person name="Labutti K."/>
            <person name="Kuo R."/>
            <person name="Ohm R.A."/>
            <person name="Bhattacharya S.S."/>
            <person name="Shirouzu T."/>
            <person name="Yoshinaga Y."/>
            <person name="Martin F.M."/>
            <person name="Grigoriev I.V."/>
            <person name="Hibbett D.S."/>
        </authorList>
    </citation>
    <scope>NUCLEOTIDE SEQUENCE [LARGE SCALE GENOMIC DNA]</scope>
    <source>
        <strain evidence="2 3">CBS 109695</strain>
    </source>
</reference>
<dbReference type="AlphaFoldDB" id="A0A167WI56"/>
<evidence type="ECO:0000256" key="1">
    <source>
        <dbReference type="SAM" id="MobiDB-lite"/>
    </source>
</evidence>
<keyword evidence="3" id="KW-1185">Reference proteome</keyword>
<proteinExistence type="predicted"/>
<dbReference type="EMBL" id="KV417803">
    <property type="protein sequence ID" value="KZP06127.1"/>
    <property type="molecule type" value="Genomic_DNA"/>
</dbReference>
<evidence type="ECO:0000313" key="2">
    <source>
        <dbReference type="EMBL" id="KZP06127.1"/>
    </source>
</evidence>
<feature type="compositionally biased region" description="Basic and acidic residues" evidence="1">
    <location>
        <begin position="66"/>
        <end position="84"/>
    </location>
</feature>
<dbReference type="Proteomes" id="UP000076532">
    <property type="component" value="Unassembled WGS sequence"/>
</dbReference>